<sequence length="330" mass="36713">MESSKARGKYPAATEASVRDRSLPPDIAFMTPLIPFQSTLTSEPSEPSSTKISNEDNTLSMPRYIPPHRRGNTFISSQNTKSLSDNRRTLPGHSTACEIAGGQSSGDRRVGVVRGNPDDSNPNYKGSHSLVSDQSADIPDEQNVSFWMKNLSPGCTTKTLLEEVRDIGKVSHSSVTPPNGAHTTSAARLEFFDRESADRFLDKAHSGIFTVQGYVPRVTRNRIKVAALPESQISRVLVISRPVQVVSRPYHQDQFDLGENFKYDLHEVTVQSEDTTTRTLEFHFASARAQAGRARAILEELKQHKCGEGYEELDAWWGHIKCHWGFDPCQ</sequence>
<feature type="compositionally biased region" description="Polar residues" evidence="1">
    <location>
        <begin position="118"/>
        <end position="135"/>
    </location>
</feature>
<evidence type="ECO:0000313" key="4">
    <source>
        <dbReference type="Proteomes" id="UP001295740"/>
    </source>
</evidence>
<dbReference type="CDD" id="cd00590">
    <property type="entry name" value="RRM_SF"/>
    <property type="match status" value="1"/>
</dbReference>
<evidence type="ECO:0000256" key="1">
    <source>
        <dbReference type="SAM" id="MobiDB-lite"/>
    </source>
</evidence>
<protein>
    <submittedName>
        <fullName evidence="3">Uu.00g027130.m01.CDS01</fullName>
    </submittedName>
</protein>
<feature type="region of interest" description="Disordered" evidence="1">
    <location>
        <begin position="38"/>
        <end position="135"/>
    </location>
</feature>
<evidence type="ECO:0000313" key="3">
    <source>
        <dbReference type="EMBL" id="CAJ2499860.1"/>
    </source>
</evidence>
<dbReference type="InterPro" id="IPR000504">
    <property type="entry name" value="RRM_dom"/>
</dbReference>
<dbReference type="EMBL" id="CAUWAG010000003">
    <property type="protein sequence ID" value="CAJ2499860.1"/>
    <property type="molecule type" value="Genomic_DNA"/>
</dbReference>
<keyword evidence="4" id="KW-1185">Reference proteome</keyword>
<reference evidence="3" key="1">
    <citation type="submission" date="2023-10" db="EMBL/GenBank/DDBJ databases">
        <authorList>
            <person name="Hackl T."/>
        </authorList>
    </citation>
    <scope>NUCLEOTIDE SEQUENCE</scope>
</reference>
<evidence type="ECO:0000259" key="2">
    <source>
        <dbReference type="Pfam" id="PF00076"/>
    </source>
</evidence>
<feature type="region of interest" description="Disordered" evidence="1">
    <location>
        <begin position="1"/>
        <end position="24"/>
    </location>
</feature>
<gene>
    <name evidence="3" type="ORF">KHLLAP_LOCUS328</name>
</gene>
<dbReference type="GO" id="GO:0003723">
    <property type="term" value="F:RNA binding"/>
    <property type="evidence" value="ECO:0007669"/>
    <property type="project" value="InterPro"/>
</dbReference>
<accession>A0AAI8YCM4</accession>
<comment type="caution">
    <text evidence="3">The sequence shown here is derived from an EMBL/GenBank/DDBJ whole genome shotgun (WGS) entry which is preliminary data.</text>
</comment>
<proteinExistence type="predicted"/>
<dbReference type="Proteomes" id="UP001295740">
    <property type="component" value="Unassembled WGS sequence"/>
</dbReference>
<dbReference type="Pfam" id="PF00076">
    <property type="entry name" value="RRM_1"/>
    <property type="match status" value="1"/>
</dbReference>
<organism evidence="3 4">
    <name type="scientific">Anthostomella pinea</name>
    <dbReference type="NCBI Taxonomy" id="933095"/>
    <lineage>
        <taxon>Eukaryota</taxon>
        <taxon>Fungi</taxon>
        <taxon>Dikarya</taxon>
        <taxon>Ascomycota</taxon>
        <taxon>Pezizomycotina</taxon>
        <taxon>Sordariomycetes</taxon>
        <taxon>Xylariomycetidae</taxon>
        <taxon>Xylariales</taxon>
        <taxon>Xylariaceae</taxon>
        <taxon>Anthostomella</taxon>
    </lineage>
</organism>
<feature type="compositionally biased region" description="Low complexity" evidence="1">
    <location>
        <begin position="38"/>
        <end position="50"/>
    </location>
</feature>
<feature type="compositionally biased region" description="Polar residues" evidence="1">
    <location>
        <begin position="51"/>
        <end position="60"/>
    </location>
</feature>
<feature type="domain" description="RRM" evidence="2">
    <location>
        <begin position="148"/>
        <end position="206"/>
    </location>
</feature>
<dbReference type="SUPFAM" id="SSF54928">
    <property type="entry name" value="RNA-binding domain, RBD"/>
    <property type="match status" value="1"/>
</dbReference>
<feature type="compositionally biased region" description="Polar residues" evidence="1">
    <location>
        <begin position="73"/>
        <end position="83"/>
    </location>
</feature>
<name>A0AAI8YCM4_9PEZI</name>
<dbReference type="InterPro" id="IPR035979">
    <property type="entry name" value="RBD_domain_sf"/>
</dbReference>
<dbReference type="AlphaFoldDB" id="A0AAI8YCM4"/>